<dbReference type="PANTHER" id="PTHR11439:SF495">
    <property type="entry name" value="REVERSE TRANSCRIPTASE, RNA-DEPENDENT DNA POLYMERASE-RELATED"/>
    <property type="match status" value="1"/>
</dbReference>
<dbReference type="EMBL" id="BKCJ010003781">
    <property type="protein sequence ID" value="GEU57136.1"/>
    <property type="molecule type" value="Genomic_DNA"/>
</dbReference>
<feature type="compositionally biased region" description="Polar residues" evidence="3">
    <location>
        <begin position="970"/>
        <end position="1004"/>
    </location>
</feature>
<feature type="region of interest" description="Disordered" evidence="3">
    <location>
        <begin position="944"/>
        <end position="1027"/>
    </location>
</feature>
<dbReference type="GO" id="GO:0003676">
    <property type="term" value="F:nucleic acid binding"/>
    <property type="evidence" value="ECO:0007669"/>
    <property type="project" value="InterPro"/>
</dbReference>
<dbReference type="InterPro" id="IPR001878">
    <property type="entry name" value="Znf_CCHC"/>
</dbReference>
<reference evidence="5" key="1">
    <citation type="journal article" date="2019" name="Sci. Rep.">
        <title>Draft genome of Tanacetum cinerariifolium, the natural source of mosquito coil.</title>
        <authorList>
            <person name="Yamashiro T."/>
            <person name="Shiraishi A."/>
            <person name="Satake H."/>
            <person name="Nakayama K."/>
        </authorList>
    </citation>
    <scope>NUCLEOTIDE SEQUENCE</scope>
</reference>
<dbReference type="Pfam" id="PF07727">
    <property type="entry name" value="RVT_2"/>
    <property type="match status" value="1"/>
</dbReference>
<dbReference type="InterPro" id="IPR036875">
    <property type="entry name" value="Znf_CCHC_sf"/>
</dbReference>
<dbReference type="SUPFAM" id="SSF56672">
    <property type="entry name" value="DNA/RNA polymerases"/>
    <property type="match status" value="1"/>
</dbReference>
<dbReference type="InterPro" id="IPR013103">
    <property type="entry name" value="RVT_2"/>
</dbReference>
<keyword evidence="1" id="KW-0863">Zinc-finger</keyword>
<evidence type="ECO:0000313" key="5">
    <source>
        <dbReference type="EMBL" id="GEU57136.1"/>
    </source>
</evidence>
<keyword evidence="2" id="KW-0175">Coiled coil</keyword>
<dbReference type="PANTHER" id="PTHR11439">
    <property type="entry name" value="GAG-POL-RELATED RETROTRANSPOSON"/>
    <property type="match status" value="1"/>
</dbReference>
<evidence type="ECO:0000256" key="2">
    <source>
        <dbReference type="SAM" id="Coils"/>
    </source>
</evidence>
<feature type="compositionally biased region" description="Low complexity" evidence="3">
    <location>
        <begin position="289"/>
        <end position="298"/>
    </location>
</feature>
<dbReference type="SMART" id="SM00343">
    <property type="entry name" value="ZnF_C2HC"/>
    <property type="match status" value="2"/>
</dbReference>
<dbReference type="InterPro" id="IPR043502">
    <property type="entry name" value="DNA/RNA_pol_sf"/>
</dbReference>
<sequence length="1281" mass="142992">MESVASSIDSIILSDTEPAIVPHIVPAVIPPVIPAHILALSAEVLVIPPIASEAKAALRSKVAVHLSSPGLSSSSPSTLVLLSTPVEAIIAPSIAVAPHFVHTSPIRLSHVMTPARSVALRLSRARPSTHLSGSSPSSSSSSSYFLPHLLLGHHLSIEESFEASIEPDIDLDILANIEANIAADAATAFEAKVEVKAKVEAEVEADVEVDEMTRQRMISSLVLVIILRLRTITITRSGMTPEAIKELINQRVAEALAEQESNHNLRPIIEGESENRDDNRNGNGGGNQNGNDGENRNGNGRGNGNVNGEGNGNNGNNNENGNRNGINRGSGGGAPVAQIYTYKDFLNCQPQEEDKIERFIWGLPDNIQRNMTSSKPTRLHDDIKMANSLMDKKVRAYAVKNAKIKRKWENQPWDNRVQQPPFKRQNVARAYTVGNNKNYEKRGYAGSLLYYNKCKLHHEGQCTVRCIECKKVGHINRDCKAADAATTQRALVMNQKTDTLFRCEGQGHYKSDCPKLKNQNLRKQDANSEACRRAYALGGGEANPDSNIVTGTFLINNRYEYILFDLGVDRSFVSTTFSSLIDIIPTTLDASINFVAWPKELGVDARGFGFEDPDSLNRVYKVEKALYGLHQAPRAWYETLSTYLLDNGFQRGEIDKTLFIKRHKGDILLVQVYVDDIIFGSTKKDEDGEEVDVHMYRSMIGSLMYLTSSRPDIMFAVCACARYQVNPKVSHLHAVKRIFRASLDRKSTIGGCQFLGCRLISWQCKKQTVVANSTTEAEYVAASSCLDKCFRFRINYLIMGITYYFWENVNDVEESDGFEQIMDHLNAHPIRYALTVNPTKYISFIEQFWSTAMAKTINGEAQLHARVDGKKIIITEVSIKRDLQLDNEDGVDCLPNSTIFKQLALMRVGKGFSEIVTPLFPIMVVQYEFGEGSAMPTDLYHTPTILQSSSSQPQKTHKPKKPIIKVTQVRAATTASSLEVEQDSGNITKTQSEATPNEPSSQGTDSGGAPSVLELDKTKTSQHNDIGSLKRRVKKLEKRIGKDMFDVDDLCGEEVFVAEQKVVSTAATTTTITTEELTLAQVLEEIKTSKPKAKRVVIQEPSESTTTIPKQQSQNKRKRIMIEEPVKPKKKDQIRIDEKAANRLQAEFDEEERLAREISKKEQEANIELIKTWDDIQEKIDADHQLGYKLKDLKLKEFDSIQEMFDKAFKRVNTFKDFRTELVERKEKRAGEELKQEIIKKQKVDDDKEKPEIKQLMETVPNEEVAIDAILLAVKSPRTGV</sequence>
<evidence type="ECO:0000256" key="1">
    <source>
        <dbReference type="PROSITE-ProRule" id="PRU00047"/>
    </source>
</evidence>
<dbReference type="SUPFAM" id="SSF57756">
    <property type="entry name" value="Retrovirus zinc finger-like domains"/>
    <property type="match status" value="1"/>
</dbReference>
<dbReference type="CDD" id="cd09272">
    <property type="entry name" value="RNase_HI_RT_Ty1"/>
    <property type="match status" value="1"/>
</dbReference>
<keyword evidence="1" id="KW-0479">Metal-binding</keyword>
<feature type="domain" description="CCHC-type" evidence="4">
    <location>
        <begin position="465"/>
        <end position="480"/>
    </location>
</feature>
<dbReference type="Pfam" id="PF08284">
    <property type="entry name" value="RVP_2"/>
    <property type="match status" value="1"/>
</dbReference>
<feature type="region of interest" description="Disordered" evidence="3">
    <location>
        <begin position="258"/>
        <end position="330"/>
    </location>
</feature>
<organism evidence="5">
    <name type="scientific">Tanacetum cinerariifolium</name>
    <name type="common">Dalmatian daisy</name>
    <name type="synonym">Chrysanthemum cinerariifolium</name>
    <dbReference type="NCBI Taxonomy" id="118510"/>
    <lineage>
        <taxon>Eukaryota</taxon>
        <taxon>Viridiplantae</taxon>
        <taxon>Streptophyta</taxon>
        <taxon>Embryophyta</taxon>
        <taxon>Tracheophyta</taxon>
        <taxon>Spermatophyta</taxon>
        <taxon>Magnoliopsida</taxon>
        <taxon>eudicotyledons</taxon>
        <taxon>Gunneridae</taxon>
        <taxon>Pentapetalae</taxon>
        <taxon>asterids</taxon>
        <taxon>campanulids</taxon>
        <taxon>Asterales</taxon>
        <taxon>Asteraceae</taxon>
        <taxon>Asteroideae</taxon>
        <taxon>Anthemideae</taxon>
        <taxon>Anthemidinae</taxon>
        <taxon>Tanacetum</taxon>
    </lineage>
</organism>
<protein>
    <recommendedName>
        <fullName evidence="4">CCHC-type domain-containing protein</fullName>
    </recommendedName>
</protein>
<feature type="compositionally biased region" description="Low complexity" evidence="3">
    <location>
        <begin position="314"/>
        <end position="327"/>
    </location>
</feature>
<evidence type="ECO:0000259" key="4">
    <source>
        <dbReference type="PROSITE" id="PS50158"/>
    </source>
</evidence>
<name>A0A6L2L683_TANCI</name>
<feature type="coiled-coil region" evidence="2">
    <location>
        <begin position="1134"/>
        <end position="1164"/>
    </location>
</feature>
<dbReference type="GO" id="GO:0008270">
    <property type="term" value="F:zinc ion binding"/>
    <property type="evidence" value="ECO:0007669"/>
    <property type="project" value="UniProtKB-KW"/>
</dbReference>
<accession>A0A6L2L683</accession>
<feature type="compositionally biased region" description="Gly residues" evidence="3">
    <location>
        <begin position="299"/>
        <end position="313"/>
    </location>
</feature>
<proteinExistence type="predicted"/>
<comment type="caution">
    <text evidence="5">The sequence shown here is derived from an EMBL/GenBank/DDBJ whole genome shotgun (WGS) entry which is preliminary data.</text>
</comment>
<dbReference type="PROSITE" id="PS50158">
    <property type="entry name" value="ZF_CCHC"/>
    <property type="match status" value="1"/>
</dbReference>
<feature type="compositionally biased region" description="Polar residues" evidence="3">
    <location>
        <begin position="944"/>
        <end position="954"/>
    </location>
</feature>
<gene>
    <name evidence="5" type="ORF">Tci_029114</name>
</gene>
<keyword evidence="1" id="KW-0862">Zinc</keyword>
<dbReference type="Gene3D" id="4.10.60.10">
    <property type="entry name" value="Zinc finger, CCHC-type"/>
    <property type="match status" value="1"/>
</dbReference>
<evidence type="ECO:0000256" key="3">
    <source>
        <dbReference type="SAM" id="MobiDB-lite"/>
    </source>
</evidence>